<evidence type="ECO:0000313" key="3">
    <source>
        <dbReference type="Proteomes" id="UP000242715"/>
    </source>
</evidence>
<gene>
    <name evidence="2" type="ORF">TSUD_95130</name>
</gene>
<reference evidence="3" key="1">
    <citation type="journal article" date="2017" name="Front. Plant Sci.">
        <title>Climate Clever Clovers: New Paradigm to Reduce the Environmental Footprint of Ruminants by Breeding Low Methanogenic Forages Utilizing Haplotype Variation.</title>
        <authorList>
            <person name="Kaur P."/>
            <person name="Appels R."/>
            <person name="Bayer P.E."/>
            <person name="Keeble-Gagnere G."/>
            <person name="Wang J."/>
            <person name="Hirakawa H."/>
            <person name="Shirasawa K."/>
            <person name="Vercoe P."/>
            <person name="Stefanova K."/>
            <person name="Durmic Z."/>
            <person name="Nichols P."/>
            <person name="Revell C."/>
            <person name="Isobe S.N."/>
            <person name="Edwards D."/>
            <person name="Erskine W."/>
        </authorList>
    </citation>
    <scope>NUCLEOTIDE SEQUENCE [LARGE SCALE GENOMIC DNA]</scope>
    <source>
        <strain evidence="3">cv. Daliak</strain>
    </source>
</reference>
<sequence length="141" mass="16287">MDKKINLALTSVAMIKPLKETILMHKFDTTATRTRIPKRIIGVTRVPAYSANILFIFIIVIVLCRWRRRRCGGFDDLLSLGNAWRRSGRGRIRRRGRVGDGIGRDRGSVERRRWFVSDLHHDRVRGGESERTESVEGDKDN</sequence>
<dbReference type="Proteomes" id="UP000242715">
    <property type="component" value="Unassembled WGS sequence"/>
</dbReference>
<accession>A0A2Z6MBV7</accession>
<name>A0A2Z6MBV7_TRISU</name>
<evidence type="ECO:0008006" key="4">
    <source>
        <dbReference type="Google" id="ProtNLM"/>
    </source>
</evidence>
<evidence type="ECO:0000313" key="2">
    <source>
        <dbReference type="EMBL" id="GAU19908.1"/>
    </source>
</evidence>
<proteinExistence type="predicted"/>
<protein>
    <recommendedName>
        <fullName evidence="4">Transmembrane protein</fullName>
    </recommendedName>
</protein>
<keyword evidence="1" id="KW-0472">Membrane</keyword>
<keyword evidence="1" id="KW-1133">Transmembrane helix</keyword>
<organism evidence="2 3">
    <name type="scientific">Trifolium subterraneum</name>
    <name type="common">Subterranean clover</name>
    <dbReference type="NCBI Taxonomy" id="3900"/>
    <lineage>
        <taxon>Eukaryota</taxon>
        <taxon>Viridiplantae</taxon>
        <taxon>Streptophyta</taxon>
        <taxon>Embryophyta</taxon>
        <taxon>Tracheophyta</taxon>
        <taxon>Spermatophyta</taxon>
        <taxon>Magnoliopsida</taxon>
        <taxon>eudicotyledons</taxon>
        <taxon>Gunneridae</taxon>
        <taxon>Pentapetalae</taxon>
        <taxon>rosids</taxon>
        <taxon>fabids</taxon>
        <taxon>Fabales</taxon>
        <taxon>Fabaceae</taxon>
        <taxon>Papilionoideae</taxon>
        <taxon>50 kb inversion clade</taxon>
        <taxon>NPAAA clade</taxon>
        <taxon>Hologalegina</taxon>
        <taxon>IRL clade</taxon>
        <taxon>Trifolieae</taxon>
        <taxon>Trifolium</taxon>
    </lineage>
</organism>
<dbReference type="AlphaFoldDB" id="A0A2Z6MBV7"/>
<keyword evidence="3" id="KW-1185">Reference proteome</keyword>
<evidence type="ECO:0000256" key="1">
    <source>
        <dbReference type="SAM" id="Phobius"/>
    </source>
</evidence>
<feature type="transmembrane region" description="Helical" evidence="1">
    <location>
        <begin position="46"/>
        <end position="64"/>
    </location>
</feature>
<dbReference type="EMBL" id="DF973206">
    <property type="protein sequence ID" value="GAU19908.1"/>
    <property type="molecule type" value="Genomic_DNA"/>
</dbReference>
<keyword evidence="1" id="KW-0812">Transmembrane</keyword>